<keyword evidence="1" id="KW-1133">Transmembrane helix</keyword>
<evidence type="ECO:0000313" key="2">
    <source>
        <dbReference type="EMBL" id="MBO0475714.1"/>
    </source>
</evidence>
<name>A0ABS3HPP7_9ENTE</name>
<accession>A0ABS3HPP7</accession>
<sequence>MLTTYLKKFNKTYLLVFVLVCVLDVIVSLVILNGEFHVSELFSRMLAYSVAIAEIPLVIAAQKADLDEDTTIIYFLCSLVGCAFLLGLLKETISLLLLGESIVNPYEQWMTICITMVALLASIILLVRTINKMIRHKK</sequence>
<evidence type="ECO:0000313" key="3">
    <source>
        <dbReference type="Proteomes" id="UP000664857"/>
    </source>
</evidence>
<keyword evidence="1" id="KW-0472">Membrane</keyword>
<feature type="transmembrane region" description="Helical" evidence="1">
    <location>
        <begin position="109"/>
        <end position="130"/>
    </location>
</feature>
<feature type="transmembrane region" description="Helical" evidence="1">
    <location>
        <begin position="12"/>
        <end position="33"/>
    </location>
</feature>
<keyword evidence="1" id="KW-0812">Transmembrane</keyword>
<keyword evidence="3" id="KW-1185">Reference proteome</keyword>
<protein>
    <submittedName>
        <fullName evidence="2">Uncharacterized protein</fullName>
    </submittedName>
</protein>
<feature type="transmembrane region" description="Helical" evidence="1">
    <location>
        <begin position="45"/>
        <end position="61"/>
    </location>
</feature>
<proteinExistence type="predicted"/>
<organism evidence="2 3">
    <name type="scientific">Candidatus Vagococcus giribetii</name>
    <dbReference type="NCBI Taxonomy" id="2230876"/>
    <lineage>
        <taxon>Bacteria</taxon>
        <taxon>Bacillati</taxon>
        <taxon>Bacillota</taxon>
        <taxon>Bacilli</taxon>
        <taxon>Lactobacillales</taxon>
        <taxon>Enterococcaceae</taxon>
        <taxon>Vagococcus</taxon>
    </lineage>
</organism>
<dbReference type="EMBL" id="JAFLVX010000005">
    <property type="protein sequence ID" value="MBO0475714.1"/>
    <property type="molecule type" value="Genomic_DNA"/>
</dbReference>
<reference evidence="2 3" key="1">
    <citation type="submission" date="2021-03" db="EMBL/GenBank/DDBJ databases">
        <title>Enterococcal diversity collection.</title>
        <authorList>
            <person name="Gilmore M.S."/>
            <person name="Schwartzman J."/>
            <person name="Van Tyne D."/>
            <person name="Martin M."/>
            <person name="Earl A.M."/>
            <person name="Manson A.L."/>
            <person name="Straub T."/>
            <person name="Salamzade R."/>
            <person name="Saavedra J."/>
            <person name="Lebreton F."/>
            <person name="Prichula J."/>
            <person name="Schaufler K."/>
            <person name="Gaca A."/>
            <person name="Sgardioli B."/>
            <person name="Wagenaar J."/>
            <person name="Strong T."/>
        </authorList>
    </citation>
    <scope>NUCLEOTIDE SEQUENCE [LARGE SCALE GENOMIC DNA]</scope>
    <source>
        <strain evidence="2 3">DIV0080</strain>
    </source>
</reference>
<dbReference type="Proteomes" id="UP000664857">
    <property type="component" value="Unassembled WGS sequence"/>
</dbReference>
<gene>
    <name evidence="2" type="ORF">DOK76_01445</name>
</gene>
<comment type="caution">
    <text evidence="2">The sequence shown here is derived from an EMBL/GenBank/DDBJ whole genome shotgun (WGS) entry which is preliminary data.</text>
</comment>
<feature type="transmembrane region" description="Helical" evidence="1">
    <location>
        <begin position="73"/>
        <end position="89"/>
    </location>
</feature>
<evidence type="ECO:0000256" key="1">
    <source>
        <dbReference type="SAM" id="Phobius"/>
    </source>
</evidence>
<dbReference type="RefSeq" id="WP_206964452.1">
    <property type="nucleotide sequence ID" value="NZ_JAFLVX010000005.1"/>
</dbReference>